<dbReference type="GO" id="GO:0004185">
    <property type="term" value="F:serine-type carboxypeptidase activity"/>
    <property type="evidence" value="ECO:0007669"/>
    <property type="project" value="InterPro"/>
</dbReference>
<evidence type="ECO:0000256" key="5">
    <source>
        <dbReference type="ARBA" id="ARBA00022801"/>
    </source>
</evidence>
<protein>
    <submittedName>
        <fullName evidence="8">Serine carboxypeptidase-like</fullName>
    </submittedName>
</protein>
<feature type="transmembrane region" description="Helical" evidence="7">
    <location>
        <begin position="21"/>
        <end position="40"/>
    </location>
</feature>
<keyword evidence="9" id="KW-1185">Reference proteome</keyword>
<dbReference type="InterPro" id="IPR001563">
    <property type="entry name" value="Peptidase_S10"/>
</dbReference>
<dbReference type="GO" id="GO:0019748">
    <property type="term" value="P:secondary metabolic process"/>
    <property type="evidence" value="ECO:0007669"/>
    <property type="project" value="TreeGrafter"/>
</dbReference>
<gene>
    <name evidence="8" type="primary">PanSCPL1</name>
    <name evidence="8" type="ORF">PanWU01x14_298020</name>
</gene>
<dbReference type="GO" id="GO:0016747">
    <property type="term" value="F:acyltransferase activity, transferring groups other than amino-acyl groups"/>
    <property type="evidence" value="ECO:0007669"/>
    <property type="project" value="TreeGrafter"/>
</dbReference>
<keyword evidence="5" id="KW-0378">Hydrolase</keyword>
<dbReference type="FunFam" id="3.40.50.12670:FF:000001">
    <property type="entry name" value="Carboxypeptidase"/>
    <property type="match status" value="1"/>
</dbReference>
<accession>A0A2P5AUV8</accession>
<dbReference type="PRINTS" id="PR00724">
    <property type="entry name" value="CRBOXYPTASEC"/>
</dbReference>
<comment type="caution">
    <text evidence="8">The sequence shown here is derived from an EMBL/GenBank/DDBJ whole genome shotgun (WGS) entry which is preliminary data.</text>
</comment>
<dbReference type="InterPro" id="IPR033124">
    <property type="entry name" value="Ser_caboxypep_his_AS"/>
</dbReference>
<evidence type="ECO:0000256" key="4">
    <source>
        <dbReference type="ARBA" id="ARBA00022729"/>
    </source>
</evidence>
<comment type="similarity">
    <text evidence="1">Belongs to the peptidase S10 family.</text>
</comment>
<dbReference type="Gene3D" id="3.40.50.1820">
    <property type="entry name" value="alpha/beta hydrolase"/>
    <property type="match status" value="1"/>
</dbReference>
<evidence type="ECO:0000256" key="3">
    <source>
        <dbReference type="ARBA" id="ARBA00022670"/>
    </source>
</evidence>
<dbReference type="Pfam" id="PF00450">
    <property type="entry name" value="Peptidase_S10"/>
    <property type="match status" value="1"/>
</dbReference>
<keyword evidence="6" id="KW-0325">Glycoprotein</keyword>
<evidence type="ECO:0000256" key="7">
    <source>
        <dbReference type="SAM" id="Phobius"/>
    </source>
</evidence>
<dbReference type="Proteomes" id="UP000237105">
    <property type="component" value="Unassembled WGS sequence"/>
</dbReference>
<dbReference type="SUPFAM" id="SSF53474">
    <property type="entry name" value="alpha/beta-Hydrolases"/>
    <property type="match status" value="1"/>
</dbReference>
<dbReference type="EMBL" id="JXTB01000441">
    <property type="protein sequence ID" value="PON40315.1"/>
    <property type="molecule type" value="Genomic_DNA"/>
</dbReference>
<sequence length="490" mass="55860">MVRLVTTEKQSKYLWFWDKMLKWLHIHLFIFLVIFTNHVVSSSVVKSLPGFSGSLPFKLETGYIVVDEKEDVQFFYYFVESEGNPRNDPLMLWFTGGPGCSSICGFAFEIGPIKFNIVEYNGSLPTLELNPYSWTKFASIIFVDAPVGTGFSFARSMEGSQTGDFVYAYRSVNFLRKWLLAHPEFSSNPFYLGGDSFSGMVIPIIAEEIAESTDANRILGINLQGYVLGNPATDSELDGNSKVKFAHRMALISDELYQSVKKTCKGHYTGSHKNETMCAKDLEAVSVCTKNLSQRYILEPKCDSAINDIDKMDDNQRSLLEKPLKSNWNQLSLNPPPENPKFGCGNYQNLLVYYWANNETVQEALHIQKGTIKTWIRCDRNLPYRYQVESVVSYHKQLNSRGYRALIYSGDHDMIIPYIGTQAWIKSLNFPIAVHWRPWVFDDQIAGYVTEYSKGSFTFATVKGGGHTAPDFRPKECHAMFKRWISQEPL</sequence>
<dbReference type="AlphaFoldDB" id="A0A2P5AUV8"/>
<keyword evidence="4" id="KW-0732">Signal</keyword>
<proteinExistence type="inferred from homology"/>
<keyword evidence="7" id="KW-0472">Membrane</keyword>
<keyword evidence="7" id="KW-0812">Transmembrane</keyword>
<dbReference type="PROSITE" id="PS00560">
    <property type="entry name" value="CARBOXYPEPT_SER_HIS"/>
    <property type="match status" value="1"/>
</dbReference>
<dbReference type="GO" id="GO:0006508">
    <property type="term" value="P:proteolysis"/>
    <property type="evidence" value="ECO:0007669"/>
    <property type="project" value="UniProtKB-KW"/>
</dbReference>
<evidence type="ECO:0000256" key="2">
    <source>
        <dbReference type="ARBA" id="ARBA00022645"/>
    </source>
</evidence>
<evidence type="ECO:0000256" key="1">
    <source>
        <dbReference type="ARBA" id="ARBA00009431"/>
    </source>
</evidence>
<name>A0A2P5AUV8_PARAD</name>
<evidence type="ECO:0000256" key="6">
    <source>
        <dbReference type="ARBA" id="ARBA00023180"/>
    </source>
</evidence>
<dbReference type="Gene3D" id="3.40.50.12670">
    <property type="match status" value="1"/>
</dbReference>
<reference evidence="9" key="1">
    <citation type="submission" date="2016-06" db="EMBL/GenBank/DDBJ databases">
        <title>Parallel loss of symbiosis genes in relatives of nitrogen-fixing non-legume Parasponia.</title>
        <authorList>
            <person name="Van Velzen R."/>
            <person name="Holmer R."/>
            <person name="Bu F."/>
            <person name="Rutten L."/>
            <person name="Van Zeijl A."/>
            <person name="Liu W."/>
            <person name="Santuari L."/>
            <person name="Cao Q."/>
            <person name="Sharma T."/>
            <person name="Shen D."/>
            <person name="Roswanjaya Y."/>
            <person name="Wardhani T."/>
            <person name="Kalhor M.S."/>
            <person name="Jansen J."/>
            <person name="Van den Hoogen J."/>
            <person name="Gungor B."/>
            <person name="Hartog M."/>
            <person name="Hontelez J."/>
            <person name="Verver J."/>
            <person name="Yang W.-C."/>
            <person name="Schijlen E."/>
            <person name="Repin R."/>
            <person name="Schilthuizen M."/>
            <person name="Schranz E."/>
            <person name="Heidstra R."/>
            <person name="Miyata K."/>
            <person name="Fedorova E."/>
            <person name="Kohlen W."/>
            <person name="Bisseling T."/>
            <person name="Smit S."/>
            <person name="Geurts R."/>
        </authorList>
    </citation>
    <scope>NUCLEOTIDE SEQUENCE [LARGE SCALE GENOMIC DNA]</scope>
    <source>
        <strain evidence="9">cv. WU1-14</strain>
    </source>
</reference>
<evidence type="ECO:0000313" key="8">
    <source>
        <dbReference type="EMBL" id="PON40315.1"/>
    </source>
</evidence>
<keyword evidence="7" id="KW-1133">Transmembrane helix</keyword>
<dbReference type="InterPro" id="IPR029058">
    <property type="entry name" value="AB_hydrolase_fold"/>
</dbReference>
<keyword evidence="2 8" id="KW-0121">Carboxypeptidase</keyword>
<dbReference type="PANTHER" id="PTHR11802">
    <property type="entry name" value="SERINE PROTEASE FAMILY S10 SERINE CARBOXYPEPTIDASE"/>
    <property type="match status" value="1"/>
</dbReference>
<dbReference type="PANTHER" id="PTHR11802:SF450">
    <property type="entry name" value="SERINE CARBOXYPEPTIDASE-LIKE 7"/>
    <property type="match status" value="1"/>
</dbReference>
<evidence type="ECO:0000313" key="9">
    <source>
        <dbReference type="Proteomes" id="UP000237105"/>
    </source>
</evidence>
<dbReference type="OrthoDB" id="1178542at2759"/>
<keyword evidence="3" id="KW-0645">Protease</keyword>
<organism evidence="8 9">
    <name type="scientific">Parasponia andersonii</name>
    <name type="common">Sponia andersonii</name>
    <dbReference type="NCBI Taxonomy" id="3476"/>
    <lineage>
        <taxon>Eukaryota</taxon>
        <taxon>Viridiplantae</taxon>
        <taxon>Streptophyta</taxon>
        <taxon>Embryophyta</taxon>
        <taxon>Tracheophyta</taxon>
        <taxon>Spermatophyta</taxon>
        <taxon>Magnoliopsida</taxon>
        <taxon>eudicotyledons</taxon>
        <taxon>Gunneridae</taxon>
        <taxon>Pentapetalae</taxon>
        <taxon>rosids</taxon>
        <taxon>fabids</taxon>
        <taxon>Rosales</taxon>
        <taxon>Cannabaceae</taxon>
        <taxon>Parasponia</taxon>
    </lineage>
</organism>